<dbReference type="GO" id="GO:0016491">
    <property type="term" value="F:oxidoreductase activity"/>
    <property type="evidence" value="ECO:0007669"/>
    <property type="project" value="UniProtKB-KW"/>
</dbReference>
<feature type="active site" evidence="4">
    <location>
        <position position="170"/>
    </location>
</feature>
<dbReference type="InterPro" id="IPR015815">
    <property type="entry name" value="HIBADH-related"/>
</dbReference>
<protein>
    <submittedName>
        <fullName evidence="7">2-hydroxy-3-oxopropionate reductase</fullName>
    </submittedName>
</protein>
<evidence type="ECO:0000313" key="7">
    <source>
        <dbReference type="EMBL" id="PRY82480.1"/>
    </source>
</evidence>
<dbReference type="Gene3D" id="1.10.1040.10">
    <property type="entry name" value="N-(1-d-carboxylethyl)-l-norvaline Dehydrogenase, domain 2"/>
    <property type="match status" value="1"/>
</dbReference>
<dbReference type="Gene3D" id="3.40.50.720">
    <property type="entry name" value="NAD(P)-binding Rossmann-like Domain"/>
    <property type="match status" value="1"/>
</dbReference>
<keyword evidence="3" id="KW-0520">NAD</keyword>
<reference evidence="7 8" key="1">
    <citation type="submission" date="2018-03" db="EMBL/GenBank/DDBJ databases">
        <title>Genomic Encyclopedia of Archaeal and Bacterial Type Strains, Phase II (KMG-II): from individual species to whole genera.</title>
        <authorList>
            <person name="Goeker M."/>
        </authorList>
    </citation>
    <scope>NUCLEOTIDE SEQUENCE [LARGE SCALE GENOMIC DNA]</scope>
    <source>
        <strain evidence="7 8">DSM 13175</strain>
    </source>
</reference>
<dbReference type="InterPro" id="IPR036291">
    <property type="entry name" value="NAD(P)-bd_dom_sf"/>
</dbReference>
<dbReference type="InterPro" id="IPR006115">
    <property type="entry name" value="6PGDH_NADP-bd"/>
</dbReference>
<dbReference type="PANTHER" id="PTHR43060">
    <property type="entry name" value="3-HYDROXYISOBUTYRATE DEHYDROGENASE-LIKE 1, MITOCHONDRIAL-RELATED"/>
    <property type="match status" value="1"/>
</dbReference>
<dbReference type="GO" id="GO:0051287">
    <property type="term" value="F:NAD binding"/>
    <property type="evidence" value="ECO:0007669"/>
    <property type="project" value="InterPro"/>
</dbReference>
<evidence type="ECO:0000256" key="2">
    <source>
        <dbReference type="ARBA" id="ARBA00023002"/>
    </source>
</evidence>
<dbReference type="SUPFAM" id="SSF48179">
    <property type="entry name" value="6-phosphogluconate dehydrogenase C-terminal domain-like"/>
    <property type="match status" value="1"/>
</dbReference>
<evidence type="ECO:0000259" key="6">
    <source>
        <dbReference type="Pfam" id="PF14833"/>
    </source>
</evidence>
<gene>
    <name evidence="7" type="ORF">CLV38_11130</name>
</gene>
<name>A0A2T0W6Z4_9LACT</name>
<keyword evidence="2" id="KW-0560">Oxidoreductase</keyword>
<evidence type="ECO:0000313" key="8">
    <source>
        <dbReference type="Proteomes" id="UP000238205"/>
    </source>
</evidence>
<evidence type="ECO:0000256" key="1">
    <source>
        <dbReference type="ARBA" id="ARBA00009080"/>
    </source>
</evidence>
<sequence>MNTIGFIGLGIMGKPMTLNLIKAGYSLYVADLNERAVNEVCKKGAISSSYAEMTEKCEVIILMLPHGKIVMDVLFGPEGLSSHLKAGSLVIDMSSISPVETKLFAEKLALQNVSLVDAPVSGGEPKAIDGSMAIMAGGTDQDFSRALPYFEVMGGNVVHMGDVGTGSATKLVNQIMVSIHLGALSEAAIFASKSGIDLNKMYEAISNGLAGSAVMDAKIPMIVNRDFEPGGKMATNFKDLRNIKDAANALNVPLPLTSMVEDIFRGQIANGNGNKDHSYILNYYEQTANHTIRHD</sequence>
<dbReference type="InterPro" id="IPR008927">
    <property type="entry name" value="6-PGluconate_DH-like_C_sf"/>
</dbReference>
<evidence type="ECO:0000256" key="3">
    <source>
        <dbReference type="ARBA" id="ARBA00023027"/>
    </source>
</evidence>
<dbReference type="PIRSF" id="PIRSF000103">
    <property type="entry name" value="HIBADH"/>
    <property type="match status" value="1"/>
</dbReference>
<evidence type="ECO:0000259" key="5">
    <source>
        <dbReference type="Pfam" id="PF03446"/>
    </source>
</evidence>
<dbReference type="SUPFAM" id="SSF51735">
    <property type="entry name" value="NAD(P)-binding Rossmann-fold domains"/>
    <property type="match status" value="1"/>
</dbReference>
<organism evidence="7 8">
    <name type="scientific">Alkalibacterium olivapovliticus</name>
    <dbReference type="NCBI Taxonomy" id="99907"/>
    <lineage>
        <taxon>Bacteria</taxon>
        <taxon>Bacillati</taxon>
        <taxon>Bacillota</taxon>
        <taxon>Bacilli</taxon>
        <taxon>Lactobacillales</taxon>
        <taxon>Carnobacteriaceae</taxon>
        <taxon>Alkalibacterium</taxon>
    </lineage>
</organism>
<dbReference type="Pfam" id="PF03446">
    <property type="entry name" value="NAD_binding_2"/>
    <property type="match status" value="1"/>
</dbReference>
<evidence type="ECO:0000256" key="4">
    <source>
        <dbReference type="PIRSR" id="PIRSR000103-1"/>
    </source>
</evidence>
<dbReference type="PANTHER" id="PTHR43060:SF3">
    <property type="entry name" value="2-HYDROXY-3-OXOPROPIONATE REDUCTASE"/>
    <property type="match status" value="1"/>
</dbReference>
<dbReference type="Proteomes" id="UP000238205">
    <property type="component" value="Unassembled WGS sequence"/>
</dbReference>
<dbReference type="AlphaFoldDB" id="A0A2T0W6Z4"/>
<dbReference type="InterPro" id="IPR013328">
    <property type="entry name" value="6PGD_dom2"/>
</dbReference>
<comment type="similarity">
    <text evidence="1">Belongs to the HIBADH-related family.</text>
</comment>
<dbReference type="OrthoDB" id="9786703at2"/>
<dbReference type="InterPro" id="IPR029154">
    <property type="entry name" value="HIBADH-like_NADP-bd"/>
</dbReference>
<dbReference type="EMBL" id="PVTO01000011">
    <property type="protein sequence ID" value="PRY82480.1"/>
    <property type="molecule type" value="Genomic_DNA"/>
</dbReference>
<dbReference type="RefSeq" id="WP_106193257.1">
    <property type="nucleotide sequence ID" value="NZ_PVTO01000011.1"/>
</dbReference>
<dbReference type="Pfam" id="PF14833">
    <property type="entry name" value="NAD_binding_11"/>
    <property type="match status" value="1"/>
</dbReference>
<comment type="caution">
    <text evidence="7">The sequence shown here is derived from an EMBL/GenBank/DDBJ whole genome shotgun (WGS) entry which is preliminary data.</text>
</comment>
<keyword evidence="8" id="KW-1185">Reference proteome</keyword>
<proteinExistence type="inferred from homology"/>
<feature type="domain" description="6-phosphogluconate dehydrogenase NADP-binding" evidence="5">
    <location>
        <begin position="3"/>
        <end position="161"/>
    </location>
</feature>
<dbReference type="GO" id="GO:0050661">
    <property type="term" value="F:NADP binding"/>
    <property type="evidence" value="ECO:0007669"/>
    <property type="project" value="InterPro"/>
</dbReference>
<accession>A0A2T0W6Z4</accession>
<feature type="domain" description="3-hydroxyisobutyrate dehydrogenase-like NAD-binding" evidence="6">
    <location>
        <begin position="164"/>
        <end position="284"/>
    </location>
</feature>